<evidence type="ECO:0000256" key="8">
    <source>
        <dbReference type="ARBA" id="ARBA00022723"/>
    </source>
</evidence>
<evidence type="ECO:0000256" key="10">
    <source>
        <dbReference type="ARBA" id="ARBA00023014"/>
    </source>
</evidence>
<name>A0A7X6DE49_9BURK</name>
<feature type="binding site" evidence="13">
    <location>
        <position position="348"/>
    </location>
    <ligand>
        <name>[4Fe-4S] cluster</name>
        <dbReference type="ChEBI" id="CHEBI:49883"/>
    </ligand>
</feature>
<dbReference type="NCBIfam" id="TIGR00170">
    <property type="entry name" value="leuC"/>
    <property type="match status" value="1"/>
</dbReference>
<evidence type="ECO:0000313" key="16">
    <source>
        <dbReference type="Proteomes" id="UP000521868"/>
    </source>
</evidence>
<dbReference type="InterPro" id="IPR050067">
    <property type="entry name" value="IPM_dehydratase_rel_enz"/>
</dbReference>
<comment type="cofactor">
    <cofactor evidence="13">
        <name>[4Fe-4S] cluster</name>
        <dbReference type="ChEBI" id="CHEBI:49883"/>
    </cofactor>
    <text evidence="13">Binds 1 [4Fe-4S] cluster per subunit.</text>
</comment>
<comment type="pathway">
    <text evidence="3 13">Amino-acid biosynthesis; L-leucine biosynthesis; L-leucine from 3-methyl-2-oxobutanoate: step 2/4.</text>
</comment>
<dbReference type="GO" id="GO:0051539">
    <property type="term" value="F:4 iron, 4 sulfur cluster binding"/>
    <property type="evidence" value="ECO:0007669"/>
    <property type="project" value="UniProtKB-KW"/>
</dbReference>
<dbReference type="InterPro" id="IPR004430">
    <property type="entry name" value="3-IsopropMal_deHydase_lsu"/>
</dbReference>
<proteinExistence type="inferred from homology"/>
<evidence type="ECO:0000256" key="13">
    <source>
        <dbReference type="HAMAP-Rule" id="MF_01026"/>
    </source>
</evidence>
<evidence type="ECO:0000256" key="9">
    <source>
        <dbReference type="ARBA" id="ARBA00023004"/>
    </source>
</evidence>
<evidence type="ECO:0000256" key="6">
    <source>
        <dbReference type="ARBA" id="ARBA00022485"/>
    </source>
</evidence>
<dbReference type="InterPro" id="IPR033941">
    <property type="entry name" value="IPMI_cat"/>
</dbReference>
<dbReference type="GO" id="GO:0046872">
    <property type="term" value="F:metal ion binding"/>
    <property type="evidence" value="ECO:0007669"/>
    <property type="project" value="UniProtKB-KW"/>
</dbReference>
<dbReference type="SUPFAM" id="SSF53732">
    <property type="entry name" value="Aconitase iron-sulfur domain"/>
    <property type="match status" value="1"/>
</dbReference>
<keyword evidence="7 13" id="KW-0028">Amino-acid biosynthesis</keyword>
<evidence type="ECO:0000256" key="3">
    <source>
        <dbReference type="ARBA" id="ARBA00004729"/>
    </source>
</evidence>
<dbReference type="RefSeq" id="WP_168106573.1">
    <property type="nucleotide sequence ID" value="NZ_VTOX01000002.1"/>
</dbReference>
<comment type="catalytic activity">
    <reaction evidence="1 13">
        <text>(2R,3S)-3-isopropylmalate = (2S)-2-isopropylmalate</text>
        <dbReference type="Rhea" id="RHEA:32287"/>
        <dbReference type="ChEBI" id="CHEBI:1178"/>
        <dbReference type="ChEBI" id="CHEBI:35121"/>
        <dbReference type="EC" id="4.2.1.33"/>
    </reaction>
</comment>
<evidence type="ECO:0000256" key="11">
    <source>
        <dbReference type="ARBA" id="ARBA00023239"/>
    </source>
</evidence>
<comment type="caution">
    <text evidence="15">The sequence shown here is derived from an EMBL/GenBank/DDBJ whole genome shotgun (WGS) entry which is preliminary data.</text>
</comment>
<gene>
    <name evidence="13 15" type="primary">leuC</name>
    <name evidence="15" type="ORF">RAMLITH_06425</name>
</gene>
<keyword evidence="12 13" id="KW-0100">Branched-chain amino acid biosynthesis</keyword>
<dbReference type="NCBIfam" id="NF009116">
    <property type="entry name" value="PRK12466.1"/>
    <property type="match status" value="1"/>
</dbReference>
<dbReference type="InterPro" id="IPR001030">
    <property type="entry name" value="Acoase/IPM_deHydtase_lsu_aba"/>
</dbReference>
<dbReference type="Proteomes" id="UP000521868">
    <property type="component" value="Unassembled WGS sequence"/>
</dbReference>
<accession>A0A7X6DE49</accession>
<dbReference type="EMBL" id="VTOX01000002">
    <property type="protein sequence ID" value="NKE65452.1"/>
    <property type="molecule type" value="Genomic_DNA"/>
</dbReference>
<comment type="similarity">
    <text evidence="13">Belongs to the aconitase/IPM isomerase family. LeuC type 1 subfamily.</text>
</comment>
<comment type="function">
    <text evidence="2 13">Catalyzes the isomerization between 2-isopropylmalate and 3-isopropylmalate, via the formation of 2-isopropylmaleate.</text>
</comment>
<evidence type="ECO:0000256" key="4">
    <source>
        <dbReference type="ARBA" id="ARBA00011271"/>
    </source>
</evidence>
<evidence type="ECO:0000256" key="5">
    <source>
        <dbReference type="ARBA" id="ARBA00022430"/>
    </source>
</evidence>
<dbReference type="HAMAP" id="MF_01026">
    <property type="entry name" value="LeuC_type1"/>
    <property type="match status" value="1"/>
</dbReference>
<dbReference type="Pfam" id="PF00330">
    <property type="entry name" value="Aconitase"/>
    <property type="match status" value="1"/>
</dbReference>
<keyword evidence="6 13" id="KW-0004">4Fe-4S</keyword>
<dbReference type="EC" id="4.2.1.33" evidence="13"/>
<dbReference type="InterPro" id="IPR015931">
    <property type="entry name" value="Acnase/IPM_dHydase_lsu_aba_1/3"/>
</dbReference>
<dbReference type="PROSITE" id="PS00450">
    <property type="entry name" value="ACONITASE_1"/>
    <property type="match status" value="1"/>
</dbReference>
<dbReference type="NCBIfam" id="NF004016">
    <property type="entry name" value="PRK05478.1"/>
    <property type="match status" value="1"/>
</dbReference>
<dbReference type="PROSITE" id="PS01244">
    <property type="entry name" value="ACONITASE_2"/>
    <property type="match status" value="1"/>
</dbReference>
<dbReference type="GO" id="GO:0003861">
    <property type="term" value="F:3-isopropylmalate dehydratase activity"/>
    <property type="evidence" value="ECO:0007669"/>
    <property type="project" value="UniProtKB-UniRule"/>
</dbReference>
<feature type="domain" description="Aconitase/3-isopropylmalate dehydratase large subunit alpha/beta/alpha" evidence="14">
    <location>
        <begin position="8"/>
        <end position="458"/>
    </location>
</feature>
<keyword evidence="10 13" id="KW-0411">Iron-sulfur</keyword>
<feature type="binding site" evidence="13">
    <location>
        <position position="411"/>
    </location>
    <ligand>
        <name>[4Fe-4S] cluster</name>
        <dbReference type="ChEBI" id="CHEBI:49883"/>
    </ligand>
</feature>
<keyword evidence="9 13" id="KW-0408">Iron</keyword>
<dbReference type="GO" id="GO:0009098">
    <property type="term" value="P:L-leucine biosynthetic process"/>
    <property type="evidence" value="ECO:0007669"/>
    <property type="project" value="UniProtKB-UniRule"/>
</dbReference>
<organism evidence="15 16">
    <name type="scientific">Ramlibacter lithotrophicus</name>
    <dbReference type="NCBI Taxonomy" id="2606681"/>
    <lineage>
        <taxon>Bacteria</taxon>
        <taxon>Pseudomonadati</taxon>
        <taxon>Pseudomonadota</taxon>
        <taxon>Betaproteobacteria</taxon>
        <taxon>Burkholderiales</taxon>
        <taxon>Comamonadaceae</taxon>
        <taxon>Ramlibacter</taxon>
    </lineage>
</organism>
<dbReference type="Gene3D" id="3.30.499.10">
    <property type="entry name" value="Aconitase, domain 3"/>
    <property type="match status" value="2"/>
</dbReference>
<evidence type="ECO:0000313" key="15">
    <source>
        <dbReference type="EMBL" id="NKE65452.1"/>
    </source>
</evidence>
<feature type="binding site" evidence="13">
    <location>
        <position position="408"/>
    </location>
    <ligand>
        <name>[4Fe-4S] cluster</name>
        <dbReference type="ChEBI" id="CHEBI:49883"/>
    </ligand>
</feature>
<protein>
    <recommendedName>
        <fullName evidence="13">3-isopropylmalate dehydratase large subunit</fullName>
        <ecNumber evidence="13">4.2.1.33</ecNumber>
    </recommendedName>
    <alternativeName>
        <fullName evidence="13">Alpha-IPM isomerase</fullName>
        <shortName evidence="13">IPMI</shortName>
    </alternativeName>
    <alternativeName>
        <fullName evidence="13">Isopropylmalate isomerase</fullName>
    </alternativeName>
</protein>
<sequence length="466" mass="49687">MSARTLFDKVWDEHVVDTLAPGIDLLHIDRHLLHDMHGGDAIAQVRRRGLEVRNPELNFATPDHVIETQPGRTGGMAPWADKLVQELRDQTGRAGIRLYDVGQDGNGIVHVIGPEMGISLPGLTIVCGDSHTCTHGALGAVAFGIGSTEIQHVLATQTLPQRRPKTMRAEFTGRLPAGVGAKDMILALIGRIGTAGGTGHALEYTGEAVRALDMEGRLTMSNLAIECGAKVGMIAPDETTFAWLEGRPHAPKGDRWHEAVAHWRTLASDPGASYDAQVTIDCSALAPHVTWGTSPEQVVRVDGAIPDPASAPDAVHRKAWTEALEYMGLRGGQPIAGTRIDRVFIGSCTNSRLPDLRRAAKIVQGRRVAGHVEAWVVPGSERVKRAAEAEGLHEVFLAAGLQWREPGCSLCVGANGELVASGQRCVSTSNRNFVGRQGPGARTHLASPEMAAAAAIAGAIVDVRNW</sequence>
<keyword evidence="16" id="KW-1185">Reference proteome</keyword>
<reference evidence="15 16" key="1">
    <citation type="journal article" date="2020" name="Nature">
        <title>Bacterial chemolithoautotrophy via manganese oxidation.</title>
        <authorList>
            <person name="Yu H."/>
            <person name="Leadbetter J.R."/>
        </authorList>
    </citation>
    <scope>NUCLEOTIDE SEQUENCE [LARGE SCALE GENOMIC DNA]</scope>
    <source>
        <strain evidence="15 16">RBP-1</strain>
    </source>
</reference>
<evidence type="ECO:0000259" key="14">
    <source>
        <dbReference type="Pfam" id="PF00330"/>
    </source>
</evidence>
<dbReference type="CDD" id="cd01583">
    <property type="entry name" value="IPMI"/>
    <property type="match status" value="1"/>
</dbReference>
<dbReference type="PANTHER" id="PTHR43822:SF9">
    <property type="entry name" value="3-ISOPROPYLMALATE DEHYDRATASE"/>
    <property type="match status" value="1"/>
</dbReference>
<dbReference type="UniPathway" id="UPA00048">
    <property type="reaction ID" value="UER00071"/>
</dbReference>
<dbReference type="PRINTS" id="PR00415">
    <property type="entry name" value="ACONITASE"/>
</dbReference>
<evidence type="ECO:0000256" key="7">
    <source>
        <dbReference type="ARBA" id="ARBA00022605"/>
    </source>
</evidence>
<evidence type="ECO:0000256" key="12">
    <source>
        <dbReference type="ARBA" id="ARBA00023304"/>
    </source>
</evidence>
<dbReference type="InterPro" id="IPR018136">
    <property type="entry name" value="Aconitase_4Fe-4S_BS"/>
</dbReference>
<dbReference type="AlphaFoldDB" id="A0A7X6DE49"/>
<comment type="subunit">
    <text evidence="4 13">Heterodimer of LeuC and LeuD.</text>
</comment>
<keyword evidence="11 13" id="KW-0456">Lyase</keyword>
<keyword evidence="8 13" id="KW-0479">Metal-binding</keyword>
<keyword evidence="5 13" id="KW-0432">Leucine biosynthesis</keyword>
<evidence type="ECO:0000256" key="1">
    <source>
        <dbReference type="ARBA" id="ARBA00000491"/>
    </source>
</evidence>
<dbReference type="InterPro" id="IPR036008">
    <property type="entry name" value="Aconitase_4Fe-4S_dom"/>
</dbReference>
<dbReference type="PANTHER" id="PTHR43822">
    <property type="entry name" value="HOMOACONITASE, MITOCHONDRIAL-RELATED"/>
    <property type="match status" value="1"/>
</dbReference>
<evidence type="ECO:0000256" key="2">
    <source>
        <dbReference type="ARBA" id="ARBA00002695"/>
    </source>
</evidence>